<keyword evidence="4" id="KW-1185">Reference proteome</keyword>
<evidence type="ECO:0000256" key="1">
    <source>
        <dbReference type="ARBA" id="ARBA00008668"/>
    </source>
</evidence>
<keyword evidence="2" id="KW-0325">Glycoprotein</keyword>
<dbReference type="EMBL" id="OZ021736">
    <property type="protein sequence ID" value="CAK9314992.1"/>
    <property type="molecule type" value="Genomic_DNA"/>
</dbReference>
<dbReference type="Pfam" id="PF00657">
    <property type="entry name" value="Lipase_GDSL"/>
    <property type="match status" value="1"/>
</dbReference>
<protein>
    <recommendedName>
        <fullName evidence="5">GDSL esterase/lipase</fullName>
    </recommendedName>
</protein>
<dbReference type="InterPro" id="IPR001087">
    <property type="entry name" value="GDSL"/>
</dbReference>
<sequence length="107" mass="11752">MFDAIYQLGDSISDTGNLIRGNPNTPFCHLPYGQSFFNNPTGRCSNGSLMLDYLALDAGLPLVIPYLKKDALMNYGINFAVAGSTTLSIEYLSTKKLLSPEFLVYCK</sequence>
<dbReference type="InterPro" id="IPR036514">
    <property type="entry name" value="SGNH_hydro_sf"/>
</dbReference>
<evidence type="ECO:0000256" key="2">
    <source>
        <dbReference type="ARBA" id="ARBA00023180"/>
    </source>
</evidence>
<gene>
    <name evidence="3" type="ORF">CITCOLO1_LOCUS6769</name>
</gene>
<reference evidence="3 4" key="1">
    <citation type="submission" date="2024-03" db="EMBL/GenBank/DDBJ databases">
        <authorList>
            <person name="Gkanogiannis A."/>
            <person name="Becerra Lopez-Lavalle L."/>
        </authorList>
    </citation>
    <scope>NUCLEOTIDE SEQUENCE [LARGE SCALE GENOMIC DNA]</scope>
</reference>
<accession>A0ABP0Y8F0</accession>
<comment type="similarity">
    <text evidence="1">Belongs to the 'GDSL' lipolytic enzyme family.</text>
</comment>
<dbReference type="Proteomes" id="UP001642487">
    <property type="component" value="Chromosome 2"/>
</dbReference>
<evidence type="ECO:0008006" key="5">
    <source>
        <dbReference type="Google" id="ProtNLM"/>
    </source>
</evidence>
<evidence type="ECO:0000313" key="4">
    <source>
        <dbReference type="Proteomes" id="UP001642487"/>
    </source>
</evidence>
<dbReference type="PANTHER" id="PTHR22835">
    <property type="entry name" value="ZINC FINGER FYVE DOMAIN CONTAINING PROTEIN"/>
    <property type="match status" value="1"/>
</dbReference>
<dbReference type="Gene3D" id="3.40.50.1110">
    <property type="entry name" value="SGNH hydrolase"/>
    <property type="match status" value="1"/>
</dbReference>
<organism evidence="3 4">
    <name type="scientific">Citrullus colocynthis</name>
    <name type="common">colocynth</name>
    <dbReference type="NCBI Taxonomy" id="252529"/>
    <lineage>
        <taxon>Eukaryota</taxon>
        <taxon>Viridiplantae</taxon>
        <taxon>Streptophyta</taxon>
        <taxon>Embryophyta</taxon>
        <taxon>Tracheophyta</taxon>
        <taxon>Spermatophyta</taxon>
        <taxon>Magnoliopsida</taxon>
        <taxon>eudicotyledons</taxon>
        <taxon>Gunneridae</taxon>
        <taxon>Pentapetalae</taxon>
        <taxon>rosids</taxon>
        <taxon>fabids</taxon>
        <taxon>Cucurbitales</taxon>
        <taxon>Cucurbitaceae</taxon>
        <taxon>Benincaseae</taxon>
        <taxon>Citrullus</taxon>
    </lineage>
</organism>
<evidence type="ECO:0000313" key="3">
    <source>
        <dbReference type="EMBL" id="CAK9314992.1"/>
    </source>
</evidence>
<dbReference type="PANTHER" id="PTHR22835:SF517">
    <property type="entry name" value="GDSL-LIKE LIPASE_ACYLHYDROLASE FAMILY PROTEIN, EXPRESSED"/>
    <property type="match status" value="1"/>
</dbReference>
<proteinExistence type="inferred from homology"/>
<name>A0ABP0Y8F0_9ROSI</name>